<feature type="chain" id="PRO_5001866786" evidence="1">
    <location>
        <begin position="26"/>
        <end position="144"/>
    </location>
</feature>
<feature type="signal peptide" evidence="1">
    <location>
        <begin position="1"/>
        <end position="25"/>
    </location>
</feature>
<protein>
    <submittedName>
        <fullName evidence="2">Putative secreted protein</fullName>
    </submittedName>
</protein>
<proteinExistence type="evidence at transcript level"/>
<name>A0A090XCX9_IXORI</name>
<evidence type="ECO:0000313" key="2">
    <source>
        <dbReference type="EMBL" id="JAC93310.1"/>
    </source>
</evidence>
<dbReference type="EMBL" id="GBIH01001400">
    <property type="protein sequence ID" value="JAC93310.1"/>
    <property type="molecule type" value="mRNA"/>
</dbReference>
<organism evidence="2">
    <name type="scientific">Ixodes ricinus</name>
    <name type="common">Common tick</name>
    <name type="synonym">Acarus ricinus</name>
    <dbReference type="NCBI Taxonomy" id="34613"/>
    <lineage>
        <taxon>Eukaryota</taxon>
        <taxon>Metazoa</taxon>
        <taxon>Ecdysozoa</taxon>
        <taxon>Arthropoda</taxon>
        <taxon>Chelicerata</taxon>
        <taxon>Arachnida</taxon>
        <taxon>Acari</taxon>
        <taxon>Parasitiformes</taxon>
        <taxon>Ixodida</taxon>
        <taxon>Ixodoidea</taxon>
        <taxon>Ixodidae</taxon>
        <taxon>Ixodinae</taxon>
        <taxon>Ixodes</taxon>
    </lineage>
</organism>
<evidence type="ECO:0000256" key="1">
    <source>
        <dbReference type="SAM" id="SignalP"/>
    </source>
</evidence>
<sequence>AHGTCIAHVMKILFTFLICIWIAAAEDSEDIHHLNTEFEIETGNVSQGETPTTRCEDGEMRLLRLIGKVFKEVGITLQTNELKEDVSLSPPGQRLYEWFTNFFNSTGQNYEQHEIDQLGETHRIIRDVFQSHVVMNYKRTSVLL</sequence>
<feature type="non-terminal residue" evidence="2">
    <location>
        <position position="1"/>
    </location>
</feature>
<accession>A0A090XCX9</accession>
<reference evidence="2" key="1">
    <citation type="journal article" date="2015" name="PLoS Negl. Trop. Dis.">
        <title>Deep Sequencing Analysis of the Ixodes ricinus Haemocytome.</title>
        <authorList>
            <person name="Kotsyfakis M."/>
            <person name="Kopacek P."/>
            <person name="Franta Z."/>
            <person name="Pedra J.H."/>
            <person name="Ribeiro J.M."/>
        </authorList>
    </citation>
    <scope>NUCLEOTIDE SEQUENCE</scope>
</reference>
<dbReference type="AlphaFoldDB" id="A0A090XCX9"/>
<keyword evidence="1" id="KW-0732">Signal</keyword>